<reference evidence="2" key="1">
    <citation type="submission" date="2017-09" db="EMBL/GenBank/DDBJ databases">
        <title>Depth-based differentiation of microbial function through sediment-hosted aquifers and enrichment of novel symbionts in the deep terrestrial subsurface.</title>
        <authorList>
            <person name="Probst A.J."/>
            <person name="Ladd B."/>
            <person name="Jarett J.K."/>
            <person name="Geller-Mcgrath D.E."/>
            <person name="Sieber C.M.K."/>
            <person name="Emerson J.B."/>
            <person name="Anantharaman K."/>
            <person name="Thomas B.C."/>
            <person name="Malmstrom R."/>
            <person name="Stieglmeier M."/>
            <person name="Klingl A."/>
            <person name="Woyke T."/>
            <person name="Ryan C.M."/>
            <person name="Banfield J.F."/>
        </authorList>
    </citation>
    <scope>NUCLEOTIDE SEQUENCE [LARGE SCALE GENOMIC DNA]</scope>
</reference>
<comment type="caution">
    <text evidence="1">The sequence shown here is derived from an EMBL/GenBank/DDBJ whole genome shotgun (WGS) entry which is preliminary data.</text>
</comment>
<protein>
    <submittedName>
        <fullName evidence="1">Uncharacterized protein</fullName>
    </submittedName>
</protein>
<accession>A0A2M7ALZ9</accession>
<organism evidence="1 2">
    <name type="scientific">candidate division WWE3 bacterium CG06_land_8_20_14_3_00_42_16</name>
    <dbReference type="NCBI Taxonomy" id="1975083"/>
    <lineage>
        <taxon>Bacteria</taxon>
        <taxon>Katanobacteria</taxon>
    </lineage>
</organism>
<dbReference type="Proteomes" id="UP000229916">
    <property type="component" value="Unassembled WGS sequence"/>
</dbReference>
<gene>
    <name evidence="1" type="ORF">COS81_04070</name>
</gene>
<evidence type="ECO:0000313" key="2">
    <source>
        <dbReference type="Proteomes" id="UP000229916"/>
    </source>
</evidence>
<proteinExistence type="predicted"/>
<dbReference type="EMBL" id="PEWD01000077">
    <property type="protein sequence ID" value="PIU68412.1"/>
    <property type="molecule type" value="Genomic_DNA"/>
</dbReference>
<name>A0A2M7ALZ9_UNCKA</name>
<evidence type="ECO:0000313" key="1">
    <source>
        <dbReference type="EMBL" id="PIU68412.1"/>
    </source>
</evidence>
<dbReference type="AlphaFoldDB" id="A0A2M7ALZ9"/>
<sequence length="212" mass="24059">MLGYITIKPLRLNIITENETTDSATVNDETKDWATYNSTTFQLTLKYPKSANLSKSEESKDAGGTSTLRFDISKTYPASTLQISFGSEVEKEQIKGFFNNHSFTEENTTIGGKPTWLVKGNLQMANGLDYYAEYLLINGGNSFYEFFWWDNTDQPYTEDFHKLLKTVKFTDQSNSTNPTENLDVDGFVKNFETLHQSRKALEVLALFTPSSN</sequence>